<reference evidence="5" key="2">
    <citation type="submission" date="2025-08" db="UniProtKB">
        <authorList>
            <consortium name="Ensembl"/>
        </authorList>
    </citation>
    <scope>IDENTIFICATION</scope>
</reference>
<evidence type="ECO:0000313" key="6">
    <source>
        <dbReference type="Proteomes" id="UP000694399"/>
    </source>
</evidence>
<dbReference type="SUPFAM" id="SSF51430">
    <property type="entry name" value="NAD(P)-linked oxidoreductase"/>
    <property type="match status" value="1"/>
</dbReference>
<dbReference type="GeneTree" id="ENSGT00940000162368"/>
<dbReference type="InterPro" id="IPR023210">
    <property type="entry name" value="NADP_OxRdtase_dom"/>
</dbReference>
<organism evidence="5 6">
    <name type="scientific">Panthera leo</name>
    <name type="common">Lion</name>
    <dbReference type="NCBI Taxonomy" id="9689"/>
    <lineage>
        <taxon>Eukaryota</taxon>
        <taxon>Metazoa</taxon>
        <taxon>Chordata</taxon>
        <taxon>Craniata</taxon>
        <taxon>Vertebrata</taxon>
        <taxon>Euteleostomi</taxon>
        <taxon>Mammalia</taxon>
        <taxon>Eutheria</taxon>
        <taxon>Laurasiatheria</taxon>
        <taxon>Carnivora</taxon>
        <taxon>Feliformia</taxon>
        <taxon>Felidae</taxon>
        <taxon>Pantherinae</taxon>
        <taxon>Panthera</taxon>
    </lineage>
</organism>
<comment type="similarity">
    <text evidence="1">Belongs to the aldo/keto reductase family.</text>
</comment>
<feature type="domain" description="NADP-dependent oxidoreductase" evidence="4">
    <location>
        <begin position="24"/>
        <end position="216"/>
    </location>
</feature>
<name>A0A8C8X349_PANLE</name>
<sequence length="355" mass="40195">WWVMLRTSARALSPRVAFTWTRLLNPGEVQEAVMRAIDVGYRHFDSAYLYLNEEEIGRAIRKKIADGSVKREDIFYTSKVWGTFLRPELVRTSLEISLRKLQLSYVDLYLIHIPIPLKPGEELFPKDEHGELIFHTVDLCATWEAMDKCKDSGLAKSIGVPNFNRKQRERILDKPGLKYKPVCNQVECHPYLNQSKLLGFCKSQDIVLTAYAALGSNSGKECSPGGSSTQCHCCKAQANPAQVALRYQLQRGVGALAKSFNEERIRENFQVHGRAVGGRGLMEAPRLPPVWVIGEAPKVYLGQAHLLAYAMHASAVFNYPPPPPICCREGTRKWERNPEGQLWVSVLFFRPTVWP</sequence>
<dbReference type="Ensembl" id="ENSPLOT00000013351.1">
    <property type="protein sequence ID" value="ENSPLOP00000012049.1"/>
    <property type="gene ID" value="ENSPLOG00000008663.1"/>
</dbReference>
<dbReference type="PRINTS" id="PR00069">
    <property type="entry name" value="ALDKETRDTASE"/>
</dbReference>
<evidence type="ECO:0000313" key="5">
    <source>
        <dbReference type="Ensembl" id="ENSPLOP00000012049.1"/>
    </source>
</evidence>
<dbReference type="Proteomes" id="UP000694399">
    <property type="component" value="Chromosome C1"/>
</dbReference>
<keyword evidence="2" id="KW-0521">NADP</keyword>
<proteinExistence type="inferred from homology"/>
<reference evidence="5" key="3">
    <citation type="submission" date="2025-09" db="UniProtKB">
        <authorList>
            <consortium name="Ensembl"/>
        </authorList>
    </citation>
    <scope>IDENTIFICATION</scope>
</reference>
<dbReference type="PROSITE" id="PS00063">
    <property type="entry name" value="ALDOKETO_REDUCTASE_3"/>
    <property type="match status" value="1"/>
</dbReference>
<evidence type="ECO:0000256" key="2">
    <source>
        <dbReference type="ARBA" id="ARBA00022857"/>
    </source>
</evidence>
<evidence type="ECO:0000259" key="4">
    <source>
        <dbReference type="Pfam" id="PF00248"/>
    </source>
</evidence>
<keyword evidence="3" id="KW-0560">Oxidoreductase</keyword>
<evidence type="ECO:0000256" key="3">
    <source>
        <dbReference type="ARBA" id="ARBA00023002"/>
    </source>
</evidence>
<dbReference type="InterPro" id="IPR018170">
    <property type="entry name" value="Aldo/ket_reductase_CS"/>
</dbReference>
<dbReference type="GO" id="GO:0016491">
    <property type="term" value="F:oxidoreductase activity"/>
    <property type="evidence" value="ECO:0007669"/>
    <property type="project" value="UniProtKB-KW"/>
</dbReference>
<keyword evidence="6" id="KW-1185">Reference proteome</keyword>
<evidence type="ECO:0000256" key="1">
    <source>
        <dbReference type="ARBA" id="ARBA00007905"/>
    </source>
</evidence>
<dbReference type="PROSITE" id="PS00798">
    <property type="entry name" value="ALDOKETO_REDUCTASE_1"/>
    <property type="match status" value="1"/>
</dbReference>
<reference evidence="5" key="1">
    <citation type="journal article" date="2019" name="bioRxiv">
        <title>Long live the king: chromosome-level assembly of the lion (Panthera leo) using linked-read, Hi-C, and long read data.</title>
        <authorList>
            <person name="Armstrong E.E."/>
            <person name="Taylor R.W."/>
            <person name="Miller D.E."/>
            <person name="Kaelin C."/>
            <person name="Barsh G."/>
            <person name="Hadly E.A."/>
            <person name="Petrov D."/>
        </authorList>
    </citation>
    <scope>NUCLEOTIDE SEQUENCE [LARGE SCALE GENOMIC DNA]</scope>
</reference>
<dbReference type="PANTHER" id="PTHR11732">
    <property type="entry name" value="ALDO/KETO REDUCTASE"/>
    <property type="match status" value="1"/>
</dbReference>
<dbReference type="Pfam" id="PF00248">
    <property type="entry name" value="Aldo_ket_red"/>
    <property type="match status" value="1"/>
</dbReference>
<dbReference type="AlphaFoldDB" id="A0A8C8X349"/>
<protein>
    <recommendedName>
        <fullName evidence="4">NADP-dependent oxidoreductase domain-containing protein</fullName>
    </recommendedName>
</protein>
<dbReference type="InterPro" id="IPR036812">
    <property type="entry name" value="NAD(P)_OxRdtase_dom_sf"/>
</dbReference>
<dbReference type="InterPro" id="IPR020471">
    <property type="entry name" value="AKR"/>
</dbReference>
<accession>A0A8C8X349</accession>
<dbReference type="Gene3D" id="3.20.20.100">
    <property type="entry name" value="NADP-dependent oxidoreductase domain"/>
    <property type="match status" value="1"/>
</dbReference>